<evidence type="ECO:0000313" key="3">
    <source>
        <dbReference type="Proteomes" id="UP001497644"/>
    </source>
</evidence>
<keyword evidence="3" id="KW-1185">Reference proteome</keyword>
<dbReference type="Proteomes" id="UP001497644">
    <property type="component" value="Chromosome 4"/>
</dbReference>
<reference evidence="2" key="1">
    <citation type="submission" date="2024-04" db="EMBL/GenBank/DDBJ databases">
        <authorList>
            <consortium name="Molecular Ecology Group"/>
        </authorList>
    </citation>
    <scope>NUCLEOTIDE SEQUENCE</scope>
</reference>
<gene>
    <name evidence="2" type="ORF">LPLAT_LOCUS8574</name>
</gene>
<feature type="compositionally biased region" description="Polar residues" evidence="1">
    <location>
        <begin position="17"/>
        <end position="26"/>
    </location>
</feature>
<feature type="compositionally biased region" description="Polar residues" evidence="1">
    <location>
        <begin position="107"/>
        <end position="116"/>
    </location>
</feature>
<protein>
    <submittedName>
        <fullName evidence="2">Uncharacterized protein</fullName>
    </submittedName>
</protein>
<dbReference type="EMBL" id="OZ034827">
    <property type="protein sequence ID" value="CAL1682687.1"/>
    <property type="molecule type" value="Genomic_DNA"/>
</dbReference>
<feature type="region of interest" description="Disordered" evidence="1">
    <location>
        <begin position="1"/>
        <end position="116"/>
    </location>
</feature>
<evidence type="ECO:0000313" key="2">
    <source>
        <dbReference type="EMBL" id="CAL1682687.1"/>
    </source>
</evidence>
<feature type="compositionally biased region" description="Basic residues" evidence="1">
    <location>
        <begin position="29"/>
        <end position="45"/>
    </location>
</feature>
<name>A0AAV2NRV8_9HYME</name>
<sequence>MMMSLVREVGHLRQEPTKTASETGTSGHLRVRSSRPGPRKPRTSRRSFEAVTGRTPERHEARMVVSGGTEHAFNSTPDEPVRRRWFAGSSDPFSPGGRAADPGWTSGERNPSRAPT</sequence>
<evidence type="ECO:0000256" key="1">
    <source>
        <dbReference type="SAM" id="MobiDB-lite"/>
    </source>
</evidence>
<proteinExistence type="predicted"/>
<dbReference type="AlphaFoldDB" id="A0AAV2NRV8"/>
<organism evidence="2 3">
    <name type="scientific">Lasius platythorax</name>
    <dbReference type="NCBI Taxonomy" id="488582"/>
    <lineage>
        <taxon>Eukaryota</taxon>
        <taxon>Metazoa</taxon>
        <taxon>Ecdysozoa</taxon>
        <taxon>Arthropoda</taxon>
        <taxon>Hexapoda</taxon>
        <taxon>Insecta</taxon>
        <taxon>Pterygota</taxon>
        <taxon>Neoptera</taxon>
        <taxon>Endopterygota</taxon>
        <taxon>Hymenoptera</taxon>
        <taxon>Apocrita</taxon>
        <taxon>Aculeata</taxon>
        <taxon>Formicoidea</taxon>
        <taxon>Formicidae</taxon>
        <taxon>Formicinae</taxon>
        <taxon>Lasius</taxon>
        <taxon>Lasius</taxon>
    </lineage>
</organism>
<accession>A0AAV2NRV8</accession>